<organism evidence="5 6">
    <name type="scientific">Microcaecilia unicolor</name>
    <dbReference type="NCBI Taxonomy" id="1415580"/>
    <lineage>
        <taxon>Eukaryota</taxon>
        <taxon>Metazoa</taxon>
        <taxon>Chordata</taxon>
        <taxon>Craniata</taxon>
        <taxon>Vertebrata</taxon>
        <taxon>Euteleostomi</taxon>
        <taxon>Amphibia</taxon>
        <taxon>Gymnophiona</taxon>
        <taxon>Siphonopidae</taxon>
        <taxon>Microcaecilia</taxon>
    </lineage>
</organism>
<sequence length="342" mass="38161">MFVPAPGCQPIYNPGVPFCSPVYGGLRPGMSVYIQGTLEKHIKGFRVNFACGQHDGADIAFHFNPRFEGHDKVVFNSFEGGSWRSEERKKDMPFRKGKHFELIFIINSNCFQVNVNGSLFYEFNYRIPLERVDCLKVDGELTIQSVNMMGGGGFQGGMGGCPMPTPSYPMPGVMPTPTYPSGNFPAAMPGQNYPSGNLPMMGGPTSYNPPVPYYGNLSGGMSPKRTVIVKGFIPPGSNNFHVNFKASFSNEIALHINPRMTECCVVRNSFMNGGWGSEERDMPHNPFRPGEYFDLSVRCGNYRFKVFVNGQHLFNFDHRFRNFQQIDAIEIGGDVVLSYVQF</sequence>
<dbReference type="OrthoDB" id="6251307at2759"/>
<dbReference type="PROSITE" id="PS51304">
    <property type="entry name" value="GALECTIN"/>
    <property type="match status" value="2"/>
</dbReference>
<dbReference type="GeneID" id="115479994"/>
<evidence type="ECO:0000259" key="4">
    <source>
        <dbReference type="PROSITE" id="PS51304"/>
    </source>
</evidence>
<dbReference type="InterPro" id="IPR013320">
    <property type="entry name" value="ConA-like_dom_sf"/>
</dbReference>
<gene>
    <name evidence="6" type="primary">LGALS4</name>
</gene>
<reference evidence="6" key="2">
    <citation type="submission" date="2025-08" db="UniProtKB">
        <authorList>
            <consortium name="RefSeq"/>
        </authorList>
    </citation>
    <scope>IDENTIFICATION</scope>
</reference>
<dbReference type="SMART" id="SM00276">
    <property type="entry name" value="GLECT"/>
    <property type="match status" value="2"/>
</dbReference>
<dbReference type="SUPFAM" id="SSF49899">
    <property type="entry name" value="Concanavalin A-like lectins/glucanases"/>
    <property type="match status" value="2"/>
</dbReference>
<keyword evidence="1 3" id="KW-0430">Lectin</keyword>
<dbReference type="PANTHER" id="PTHR11346">
    <property type="entry name" value="GALECTIN"/>
    <property type="match status" value="1"/>
</dbReference>
<dbReference type="GO" id="GO:0030246">
    <property type="term" value="F:carbohydrate binding"/>
    <property type="evidence" value="ECO:0007669"/>
    <property type="project" value="UniProtKB-UniRule"/>
</dbReference>
<protein>
    <recommendedName>
        <fullName evidence="3">Galectin</fullName>
    </recommendedName>
</protein>
<dbReference type="KEGG" id="muo:115479994"/>
<dbReference type="FunFam" id="2.60.120.200:FF:000124">
    <property type="entry name" value="Galectin-4"/>
    <property type="match status" value="2"/>
</dbReference>
<dbReference type="InParanoid" id="A0A6P7ZF55"/>
<dbReference type="Gene3D" id="2.60.120.200">
    <property type="match status" value="2"/>
</dbReference>
<dbReference type="InterPro" id="IPR044156">
    <property type="entry name" value="Galectin-like"/>
</dbReference>
<keyword evidence="2" id="KW-0677">Repeat</keyword>
<dbReference type="RefSeq" id="XP_030074224.1">
    <property type="nucleotide sequence ID" value="XM_030218364.1"/>
</dbReference>
<feature type="domain" description="Galectin" evidence="4">
    <location>
        <begin position="213"/>
        <end position="342"/>
    </location>
</feature>
<evidence type="ECO:0000313" key="5">
    <source>
        <dbReference type="Proteomes" id="UP000515156"/>
    </source>
</evidence>
<evidence type="ECO:0000256" key="3">
    <source>
        <dbReference type="RuleBase" id="RU102079"/>
    </source>
</evidence>
<proteinExistence type="predicted"/>
<feature type="domain" description="Galectin" evidence="4">
    <location>
        <begin position="18"/>
        <end position="149"/>
    </location>
</feature>
<dbReference type="PANTHER" id="PTHR11346:SF32">
    <property type="entry name" value="GALECTIN-4"/>
    <property type="match status" value="1"/>
</dbReference>
<reference evidence="5" key="1">
    <citation type="submission" date="2024-06" db="UniProtKB">
        <authorList>
            <consortium name="RefSeq"/>
        </authorList>
    </citation>
    <scope>NUCLEOTIDE SEQUENCE [LARGE SCALE GENOMIC DNA]</scope>
</reference>
<dbReference type="Proteomes" id="UP000515156">
    <property type="component" value="Chromosome 11"/>
</dbReference>
<dbReference type="FunCoup" id="A0A6P7ZF55">
    <property type="interactions" value="154"/>
</dbReference>
<dbReference type="Pfam" id="PF00337">
    <property type="entry name" value="Gal-bind_lectin"/>
    <property type="match status" value="2"/>
</dbReference>
<evidence type="ECO:0000313" key="6">
    <source>
        <dbReference type="RefSeq" id="XP_030074224.1"/>
    </source>
</evidence>
<keyword evidence="5" id="KW-1185">Reference proteome</keyword>
<evidence type="ECO:0000256" key="2">
    <source>
        <dbReference type="ARBA" id="ARBA00022737"/>
    </source>
</evidence>
<dbReference type="CTD" id="3960"/>
<dbReference type="InterPro" id="IPR001079">
    <property type="entry name" value="Galectin_CRD"/>
</dbReference>
<dbReference type="SMART" id="SM00908">
    <property type="entry name" value="Gal-bind_lectin"/>
    <property type="match status" value="2"/>
</dbReference>
<dbReference type="AlphaFoldDB" id="A0A6P7ZF55"/>
<dbReference type="CDD" id="cd00070">
    <property type="entry name" value="GLECT"/>
    <property type="match status" value="2"/>
</dbReference>
<accession>A0A6P7ZF55</accession>
<name>A0A6P7ZF55_9AMPH</name>
<evidence type="ECO:0000256" key="1">
    <source>
        <dbReference type="ARBA" id="ARBA00022734"/>
    </source>
</evidence>